<dbReference type="GO" id="GO:0003677">
    <property type="term" value="F:DNA binding"/>
    <property type="evidence" value="ECO:0007669"/>
    <property type="project" value="UniProtKB-KW"/>
</dbReference>
<feature type="region of interest" description="Disordered" evidence="6">
    <location>
        <begin position="1"/>
        <end position="33"/>
    </location>
</feature>
<proteinExistence type="evidence at transcript level"/>
<dbReference type="Gene3D" id="1.10.10.60">
    <property type="entry name" value="Homeodomain-like"/>
    <property type="match status" value="1"/>
</dbReference>
<evidence type="ECO:0000256" key="1">
    <source>
        <dbReference type="ARBA" id="ARBA00004123"/>
    </source>
</evidence>
<name>A0AA50CA13_ZINOF</name>
<dbReference type="InterPro" id="IPR017930">
    <property type="entry name" value="Myb_dom"/>
</dbReference>
<dbReference type="PANTHER" id="PTHR12802">
    <property type="entry name" value="SWI/SNF COMPLEX-RELATED"/>
    <property type="match status" value="1"/>
</dbReference>
<dbReference type="PROSITE" id="PS51293">
    <property type="entry name" value="SANT"/>
    <property type="match status" value="1"/>
</dbReference>
<reference evidence="10" key="1">
    <citation type="submission" date="2023-04" db="EMBL/GenBank/DDBJ databases">
        <title>Genome-wide analysis of the MYB gene family in ginger (Zingiber officinale Roscoe).</title>
        <authorList>
            <person name="Xing H.-T."/>
            <person name="Li H.-L."/>
        </authorList>
    </citation>
    <scope>NUCLEOTIDE SEQUENCE</scope>
    <source>
        <strain evidence="10">Maker00015044</strain>
    </source>
</reference>
<evidence type="ECO:0000259" key="7">
    <source>
        <dbReference type="PROSITE" id="PS50090"/>
    </source>
</evidence>
<evidence type="ECO:0000256" key="5">
    <source>
        <dbReference type="ARBA" id="ARBA00023242"/>
    </source>
</evidence>
<keyword evidence="2" id="KW-0805">Transcription regulation</keyword>
<dbReference type="AlphaFoldDB" id="A0AA50CA13"/>
<evidence type="ECO:0000256" key="2">
    <source>
        <dbReference type="ARBA" id="ARBA00023015"/>
    </source>
</evidence>
<feature type="compositionally biased region" description="Basic residues" evidence="6">
    <location>
        <begin position="169"/>
        <end position="179"/>
    </location>
</feature>
<dbReference type="NCBIfam" id="TIGR01557">
    <property type="entry name" value="myb_SHAQKYF"/>
    <property type="match status" value="1"/>
</dbReference>
<evidence type="ECO:0000259" key="9">
    <source>
        <dbReference type="PROSITE" id="PS51294"/>
    </source>
</evidence>
<feature type="domain" description="HTH myb-type" evidence="9">
    <location>
        <begin position="100"/>
        <end position="154"/>
    </location>
</feature>
<dbReference type="SMART" id="SM00717">
    <property type="entry name" value="SANT"/>
    <property type="match status" value="1"/>
</dbReference>
<dbReference type="CDD" id="cd00167">
    <property type="entry name" value="SANT"/>
    <property type="match status" value="1"/>
</dbReference>
<dbReference type="InterPro" id="IPR006447">
    <property type="entry name" value="Myb_dom_plants"/>
</dbReference>
<evidence type="ECO:0000256" key="4">
    <source>
        <dbReference type="ARBA" id="ARBA00023163"/>
    </source>
</evidence>
<dbReference type="PANTHER" id="PTHR12802:SF155">
    <property type="entry name" value="DEUBIQUITINASE MYSM1"/>
    <property type="match status" value="1"/>
</dbReference>
<dbReference type="InterPro" id="IPR001005">
    <property type="entry name" value="SANT/Myb"/>
</dbReference>
<keyword evidence="4" id="KW-0804">Transcription</keyword>
<feature type="region of interest" description="Disordered" evidence="6">
    <location>
        <begin position="288"/>
        <end position="307"/>
    </location>
</feature>
<dbReference type="EMBL" id="OQ909591">
    <property type="protein sequence ID" value="WLQ69499.1"/>
    <property type="molecule type" value="mRNA"/>
</dbReference>
<dbReference type="GO" id="GO:0005634">
    <property type="term" value="C:nucleus"/>
    <property type="evidence" value="ECO:0007669"/>
    <property type="project" value="UniProtKB-SubCell"/>
</dbReference>
<keyword evidence="5" id="KW-0539">Nucleus</keyword>
<evidence type="ECO:0000259" key="8">
    <source>
        <dbReference type="PROSITE" id="PS51293"/>
    </source>
</evidence>
<evidence type="ECO:0000313" key="10">
    <source>
        <dbReference type="EMBL" id="WLQ69499.1"/>
    </source>
</evidence>
<dbReference type="SUPFAM" id="SSF46689">
    <property type="entry name" value="Homeodomain-like"/>
    <property type="match status" value="1"/>
</dbReference>
<protein>
    <submittedName>
        <fullName evidence="10">MYB protein</fullName>
    </submittedName>
</protein>
<dbReference type="PROSITE" id="PS51294">
    <property type="entry name" value="HTH_MYB"/>
    <property type="match status" value="1"/>
</dbReference>
<dbReference type="Pfam" id="PF00249">
    <property type="entry name" value="Myb_DNA-binding"/>
    <property type="match status" value="1"/>
</dbReference>
<feature type="domain" description="Myb-like" evidence="7">
    <location>
        <begin position="100"/>
        <end position="150"/>
    </location>
</feature>
<dbReference type="GO" id="GO:0010468">
    <property type="term" value="P:regulation of gene expression"/>
    <property type="evidence" value="ECO:0007669"/>
    <property type="project" value="UniProtKB-ARBA"/>
</dbReference>
<feature type="domain" description="SANT" evidence="8">
    <location>
        <begin position="103"/>
        <end position="154"/>
    </location>
</feature>
<sequence>MQAKGRSCEGLGGGRGKGRRRGKSGEVVATEEEKADQRGSYVSVLCEFQENCFPSMTMNDINLPNNLLFVNVRSSADQTHSEDLAVSASDPLIRVRKPYTITKHREKWTKEEHEKFLEAIKLYGRAWRRIQEHIGTKTAIQIRSHAQKFFSKVDRKADTGKSIDIPPPRPKRKPLHPYPRKLGHGCTATVPNAKSPENSSFTIPSFSEQESGSPVSVLSLFRSDTSGSFFSKTRSICASPSSTVVGLDPMDVSMSDSENGCCSPTSSALIDNKILVLGLETSSSTKLDEAMPVPDMDPKDSNTSVEAQPTSVKLFGRTLLISNSGKACSSNDQKTNMDTHIQAPSLAHISSCEASCRLTTSSIAPDAAAHSMCHFLEFQAQGVQMNSNAEVFAPVPFWSFFGSRLSPLPFTTTQQDMRAKRKAPLNATGHLTMEKENYNTDTSTSSSSNWNETKTAIDDVNRSVEGQGVSALQVHRCSTTRRLKRSKYSAFSPVETTNQYMNKELSALT</sequence>
<dbReference type="InterPro" id="IPR009057">
    <property type="entry name" value="Homeodomain-like_sf"/>
</dbReference>
<comment type="subcellular location">
    <subcellularLocation>
        <location evidence="1">Nucleus</location>
    </subcellularLocation>
</comment>
<dbReference type="InterPro" id="IPR017884">
    <property type="entry name" value="SANT_dom"/>
</dbReference>
<evidence type="ECO:0000256" key="3">
    <source>
        <dbReference type="ARBA" id="ARBA00023125"/>
    </source>
</evidence>
<evidence type="ECO:0000256" key="6">
    <source>
        <dbReference type="SAM" id="MobiDB-lite"/>
    </source>
</evidence>
<dbReference type="FunFam" id="1.10.10.60:FF:000023">
    <property type="entry name" value="protein REVEILLE 6 isoform X1"/>
    <property type="match status" value="1"/>
</dbReference>
<keyword evidence="3" id="KW-0238">DNA-binding</keyword>
<organism evidence="10">
    <name type="scientific">Zingiber officinale</name>
    <name type="common">Ginger</name>
    <name type="synonym">Amomum zingiber</name>
    <dbReference type="NCBI Taxonomy" id="94328"/>
    <lineage>
        <taxon>Eukaryota</taxon>
        <taxon>Viridiplantae</taxon>
        <taxon>Streptophyta</taxon>
        <taxon>Embryophyta</taxon>
        <taxon>Tracheophyta</taxon>
        <taxon>Spermatophyta</taxon>
        <taxon>Magnoliopsida</taxon>
        <taxon>Liliopsida</taxon>
        <taxon>Zingiberales</taxon>
        <taxon>Zingiberaceae</taxon>
        <taxon>Zingiber</taxon>
    </lineage>
</organism>
<accession>A0AA50CA13</accession>
<feature type="region of interest" description="Disordered" evidence="6">
    <location>
        <begin position="155"/>
        <end position="179"/>
    </location>
</feature>
<dbReference type="PROSITE" id="PS50090">
    <property type="entry name" value="MYB_LIKE"/>
    <property type="match status" value="1"/>
</dbReference>